<gene>
    <name evidence="5" type="ORF">AMTR_s00002p00197820</name>
</gene>
<evidence type="ECO:0000259" key="4">
    <source>
        <dbReference type="PROSITE" id="PS50102"/>
    </source>
</evidence>
<dbReference type="InterPro" id="IPR012677">
    <property type="entry name" value="Nucleotide-bd_a/b_plait_sf"/>
</dbReference>
<dbReference type="GO" id="GO:0098572">
    <property type="term" value="C:stromal side of plastid thylakoid membrane"/>
    <property type="evidence" value="ECO:0007669"/>
    <property type="project" value="EnsemblPlants"/>
</dbReference>
<dbReference type="HOGENOM" id="CLU_012062_15_2_1"/>
<dbReference type="InterPro" id="IPR035979">
    <property type="entry name" value="RBD_domain_sf"/>
</dbReference>
<dbReference type="GO" id="GO:0003729">
    <property type="term" value="F:mRNA binding"/>
    <property type="evidence" value="ECO:0000318"/>
    <property type="project" value="GO_Central"/>
</dbReference>
<dbReference type="PANTHER" id="PTHR48025:SF6">
    <property type="entry name" value="RRM DOMAIN-CONTAINING PROTEIN"/>
    <property type="match status" value="1"/>
</dbReference>
<feature type="compositionally biased region" description="Basic and acidic residues" evidence="3">
    <location>
        <begin position="259"/>
        <end position="271"/>
    </location>
</feature>
<dbReference type="Gene3D" id="3.30.70.330">
    <property type="match status" value="2"/>
</dbReference>
<dbReference type="InterPro" id="IPR050502">
    <property type="entry name" value="Euk_RNA-bind_prot"/>
</dbReference>
<dbReference type="KEGG" id="atr:18429184"/>
<dbReference type="SUPFAM" id="SSF54928">
    <property type="entry name" value="RNA-binding domain, RBD"/>
    <property type="match status" value="2"/>
</dbReference>
<evidence type="ECO:0000256" key="2">
    <source>
        <dbReference type="PROSITE-ProRule" id="PRU00176"/>
    </source>
</evidence>
<reference evidence="6" key="1">
    <citation type="journal article" date="2013" name="Science">
        <title>The Amborella genome and the evolution of flowering plants.</title>
        <authorList>
            <consortium name="Amborella Genome Project"/>
        </authorList>
    </citation>
    <scope>NUCLEOTIDE SEQUENCE [LARGE SCALE GENOMIC DNA]</scope>
</reference>
<dbReference type="STRING" id="13333.W1NU17"/>
<keyword evidence="1 2" id="KW-0694">RNA-binding</keyword>
<feature type="domain" description="RRM" evidence="4">
    <location>
        <begin position="180"/>
        <end position="258"/>
    </location>
</feature>
<feature type="domain" description="RRM" evidence="4">
    <location>
        <begin position="88"/>
        <end position="165"/>
    </location>
</feature>
<dbReference type="GO" id="GO:1990904">
    <property type="term" value="C:ribonucleoprotein complex"/>
    <property type="evidence" value="ECO:0000318"/>
    <property type="project" value="GO_Central"/>
</dbReference>
<dbReference type="Pfam" id="PF00076">
    <property type="entry name" value="RRM_1"/>
    <property type="match status" value="2"/>
</dbReference>
<proteinExistence type="predicted"/>
<organism evidence="5 6">
    <name type="scientific">Amborella trichopoda</name>
    <dbReference type="NCBI Taxonomy" id="13333"/>
    <lineage>
        <taxon>Eukaryota</taxon>
        <taxon>Viridiplantae</taxon>
        <taxon>Streptophyta</taxon>
        <taxon>Embryophyta</taxon>
        <taxon>Tracheophyta</taxon>
        <taxon>Spermatophyta</taxon>
        <taxon>Magnoliopsida</taxon>
        <taxon>Amborellales</taxon>
        <taxon>Amborellaceae</taxon>
        <taxon>Amborella</taxon>
    </lineage>
</organism>
<dbReference type="eggNOG" id="KOG0118">
    <property type="taxonomic scope" value="Eukaryota"/>
</dbReference>
<dbReference type="OrthoDB" id="439808at2759"/>
<dbReference type="SMART" id="SM00360">
    <property type="entry name" value="RRM"/>
    <property type="match status" value="2"/>
</dbReference>
<dbReference type="AlphaFoldDB" id="W1NU17"/>
<dbReference type="PANTHER" id="PTHR48025">
    <property type="entry name" value="OS02G0815200 PROTEIN"/>
    <property type="match status" value="1"/>
</dbReference>
<dbReference type="EMBL" id="KI394767">
    <property type="protein sequence ID" value="ERN01107.1"/>
    <property type="molecule type" value="Genomic_DNA"/>
</dbReference>
<dbReference type="CDD" id="cd00590">
    <property type="entry name" value="RRM_SF"/>
    <property type="match status" value="1"/>
</dbReference>
<dbReference type="GO" id="GO:0005737">
    <property type="term" value="C:cytoplasm"/>
    <property type="evidence" value="ECO:0000318"/>
    <property type="project" value="GO_Central"/>
</dbReference>
<sequence length="280" mass="31492">MAAALIGSSSVRFLFRKCPHSTCLEPHNPPSLSLLNPCYPPLVSSYFHERSLHLRAAFAVEEVAEVKAEDVAEVEEEEEEEILIEKKRKLYAENLPWTFSANDLRNLFGQCGAVKDVDIIKHKNGKSRGFAFITMDSTEEAVAAIDKFDSYELMGRIIRVQFAKRMKPPRPDNMVMDTNYKIYATNLTWKVRSSHLREFFMATTSPVSARVVFDSPSGKSAGYGFIGYATKEEAEAAIAEFNGKELMGRPLRLQLSQRPPDEPDGESKVESDPEDQSEES</sequence>
<evidence type="ECO:0000313" key="6">
    <source>
        <dbReference type="Proteomes" id="UP000017836"/>
    </source>
</evidence>
<keyword evidence="6" id="KW-1185">Reference proteome</keyword>
<protein>
    <recommendedName>
        <fullName evidence="4">RRM domain-containing protein</fullName>
    </recommendedName>
</protein>
<dbReference type="Proteomes" id="UP000017836">
    <property type="component" value="Unassembled WGS sequence"/>
</dbReference>
<dbReference type="GO" id="GO:0009570">
    <property type="term" value="C:chloroplast stroma"/>
    <property type="evidence" value="ECO:0007669"/>
    <property type="project" value="EnsemblPlants"/>
</dbReference>
<name>W1NU17_AMBTC</name>
<dbReference type="Gramene" id="ERN01107">
    <property type="protein sequence ID" value="ERN01107"/>
    <property type="gene ID" value="AMTR_s00002p00197820"/>
</dbReference>
<dbReference type="PROSITE" id="PS50102">
    <property type="entry name" value="RRM"/>
    <property type="match status" value="2"/>
</dbReference>
<evidence type="ECO:0000256" key="1">
    <source>
        <dbReference type="ARBA" id="ARBA00022884"/>
    </source>
</evidence>
<evidence type="ECO:0000313" key="5">
    <source>
        <dbReference type="EMBL" id="ERN01107.1"/>
    </source>
</evidence>
<feature type="region of interest" description="Disordered" evidence="3">
    <location>
        <begin position="249"/>
        <end position="280"/>
    </location>
</feature>
<dbReference type="OMA" id="ENSTHYP"/>
<dbReference type="InterPro" id="IPR000504">
    <property type="entry name" value="RRM_dom"/>
</dbReference>
<accession>W1NU17</accession>
<evidence type="ECO:0000256" key="3">
    <source>
        <dbReference type="SAM" id="MobiDB-lite"/>
    </source>
</evidence>
<dbReference type="GO" id="GO:0005634">
    <property type="term" value="C:nucleus"/>
    <property type="evidence" value="ECO:0000318"/>
    <property type="project" value="GO_Central"/>
</dbReference>